<protein>
    <submittedName>
        <fullName evidence="1">Uncharacterized protein</fullName>
    </submittedName>
</protein>
<gene>
    <name evidence="1" type="ORF">HAX54_027684</name>
</gene>
<organism evidence="1 2">
    <name type="scientific">Datura stramonium</name>
    <name type="common">Jimsonweed</name>
    <name type="synonym">Common thornapple</name>
    <dbReference type="NCBI Taxonomy" id="4076"/>
    <lineage>
        <taxon>Eukaryota</taxon>
        <taxon>Viridiplantae</taxon>
        <taxon>Streptophyta</taxon>
        <taxon>Embryophyta</taxon>
        <taxon>Tracheophyta</taxon>
        <taxon>Spermatophyta</taxon>
        <taxon>Magnoliopsida</taxon>
        <taxon>eudicotyledons</taxon>
        <taxon>Gunneridae</taxon>
        <taxon>Pentapetalae</taxon>
        <taxon>asterids</taxon>
        <taxon>lamiids</taxon>
        <taxon>Solanales</taxon>
        <taxon>Solanaceae</taxon>
        <taxon>Solanoideae</taxon>
        <taxon>Datureae</taxon>
        <taxon>Datura</taxon>
    </lineage>
</organism>
<reference evidence="1 2" key="1">
    <citation type="journal article" date="2021" name="BMC Genomics">
        <title>Datura genome reveals duplications of psychoactive alkaloid biosynthetic genes and high mutation rate following tissue culture.</title>
        <authorList>
            <person name="Rajewski A."/>
            <person name="Carter-House D."/>
            <person name="Stajich J."/>
            <person name="Litt A."/>
        </authorList>
    </citation>
    <scope>NUCLEOTIDE SEQUENCE [LARGE SCALE GENOMIC DNA]</scope>
    <source>
        <strain evidence="1">AR-01</strain>
    </source>
</reference>
<accession>A0ABS8S8Z1</accession>
<keyword evidence="2" id="KW-1185">Reference proteome</keyword>
<feature type="non-terminal residue" evidence="1">
    <location>
        <position position="1"/>
    </location>
</feature>
<dbReference type="Proteomes" id="UP000823775">
    <property type="component" value="Unassembled WGS sequence"/>
</dbReference>
<sequence>AHTSAARLRVMVARQGSEPREVLQPEKLQQHNIDYPLSEHSRALAIWSRYEEPLDDDMAIMRTRWRE</sequence>
<evidence type="ECO:0000313" key="2">
    <source>
        <dbReference type="Proteomes" id="UP000823775"/>
    </source>
</evidence>
<comment type="caution">
    <text evidence="1">The sequence shown here is derived from an EMBL/GenBank/DDBJ whole genome shotgun (WGS) entry which is preliminary data.</text>
</comment>
<proteinExistence type="predicted"/>
<name>A0ABS8S8Z1_DATST</name>
<evidence type="ECO:0000313" key="1">
    <source>
        <dbReference type="EMBL" id="MCD7455283.1"/>
    </source>
</evidence>
<dbReference type="EMBL" id="JACEIK010000338">
    <property type="protein sequence ID" value="MCD7455283.1"/>
    <property type="molecule type" value="Genomic_DNA"/>
</dbReference>